<keyword evidence="3" id="KW-0808">Transferase</keyword>
<dbReference type="InterPro" id="IPR029063">
    <property type="entry name" value="SAM-dependent_MTases_sf"/>
</dbReference>
<dbReference type="RefSeq" id="WP_377774702.1">
    <property type="nucleotide sequence ID" value="NZ_JBHUOQ010000004.1"/>
</dbReference>
<dbReference type="InterPro" id="IPR046820">
    <property type="entry name" value="MmeI_TRD"/>
</dbReference>
<evidence type="ECO:0000259" key="9">
    <source>
        <dbReference type="Pfam" id="PF20473"/>
    </source>
</evidence>
<sequence>MSKKSILSITEIEDRTKYLVENLNKWSFIEEFLSLFDIPKVSIGRALSTEGDFLIKSKIRYRVVNSNPLVAIDEIEKEIVSHKKKPRYLITTDFELLYAKDTKTSESLAINFSDLPNYAEFFLAWNGVEKVDYQKENLADIKAAERFTKLYDELVKINPDLDDKYFNLFLIRSLFMYFSEDTEIIPKNSFTNILKTRTQLDGSNLNLVIRELFSILDVPENERQNTPVWLSKFPYVNGKIFKEPHHNLKFNTSSRKLLIEAGELLNWNEINPDILGAMIQTVTNKEERQKSGMHYTSVENIMKVIKPLFLDKLWLEYYRLATRADDYLDRNISNKQKREQQRIIIKQLNNLLERMSQIKFFDPACGAGNFLIITYKELRKLEIEILVKIREVRVSLNEKSVYQGKLFNESSIKLKQFSGIEIEEFAHEVAILSLYIAEHQMNIEMNDALADDQAKTLPLQKSGNIVQGNALLLNWENIVPHEKDEEIYIIGNPPYIGTKGRNPQNQEQKEDLSIAIHPIKTRIMDYIFGWFVKAQRYIYQNNAQFAFVSTNSLFQGEQTPFIIDNILDKLEISFAYPSFKWTNSAKNKAGVTVVIVGFSNKNDSSKLIFKGEDIIEVEEINGYLEAGESFNIVKSKKPSNQLPFLMNVGSAEYGDDNLILSIEDRDNLINKYPKVKKFMKKCINANDLVNDTYSYALWIEDNEVDEACEVPFIKERLRKVKDFRSQSKRVGTKKAEYKPWKFAEDRYQKNPSLILPVINSEYRQYIPAIFIDENTIGTNANYQVYNAPIWLLGIISSRMHMIWLRSFGGKLESRYRYSSGMVYNTFPIPALSTHRKNTLEEAVLDMLDIREEEGGTLGELYGGASKPMNERLRKAHEKIDGIVERAYKQEPFKSDDSRLKELIKLYKKIIEVKK</sequence>
<dbReference type="EC" id="2.1.1.72" evidence="1"/>
<evidence type="ECO:0000256" key="1">
    <source>
        <dbReference type="ARBA" id="ARBA00011900"/>
    </source>
</evidence>
<dbReference type="PANTHER" id="PTHR33841">
    <property type="entry name" value="DNA METHYLTRANSFERASE YEEA-RELATED"/>
    <property type="match status" value="1"/>
</dbReference>
<gene>
    <name evidence="10" type="ORF">ACFSX4_11395</name>
</gene>
<dbReference type="Pfam" id="PF20465">
    <property type="entry name" value="MmeI_hel"/>
    <property type="match status" value="1"/>
</dbReference>
<dbReference type="Pfam" id="PF20467">
    <property type="entry name" value="MmeI_C"/>
    <property type="match status" value="1"/>
</dbReference>
<feature type="domain" description="MmeI-like N-terminal" evidence="5">
    <location>
        <begin position="24"/>
        <end position="156"/>
    </location>
</feature>
<organism evidence="10 11">
    <name type="scientific">Corticicoccus populi</name>
    <dbReference type="NCBI Taxonomy" id="1812821"/>
    <lineage>
        <taxon>Bacteria</taxon>
        <taxon>Bacillati</taxon>
        <taxon>Bacillota</taxon>
        <taxon>Bacilli</taxon>
        <taxon>Bacillales</taxon>
        <taxon>Staphylococcaceae</taxon>
        <taxon>Corticicoccus</taxon>
    </lineage>
</organism>
<evidence type="ECO:0000256" key="2">
    <source>
        <dbReference type="ARBA" id="ARBA00022603"/>
    </source>
</evidence>
<dbReference type="SUPFAM" id="SSF53335">
    <property type="entry name" value="S-adenosyl-L-methionine-dependent methyltransferases"/>
    <property type="match status" value="1"/>
</dbReference>
<dbReference type="PANTHER" id="PTHR33841:SF1">
    <property type="entry name" value="DNA METHYLTRANSFERASE A"/>
    <property type="match status" value="1"/>
</dbReference>
<name>A0ABW5X092_9STAP</name>
<dbReference type="EMBL" id="JBHUOQ010000004">
    <property type="protein sequence ID" value="MFD2831069.1"/>
    <property type="molecule type" value="Genomic_DNA"/>
</dbReference>
<dbReference type="InterPro" id="IPR050953">
    <property type="entry name" value="N4_N6_ade-DNA_methylase"/>
</dbReference>
<dbReference type="InterPro" id="IPR046818">
    <property type="entry name" value="MmeI_C"/>
</dbReference>
<dbReference type="Gene3D" id="3.40.50.150">
    <property type="entry name" value="Vaccinia Virus protein VP39"/>
    <property type="match status" value="1"/>
</dbReference>
<dbReference type="GO" id="GO:0008168">
    <property type="term" value="F:methyltransferase activity"/>
    <property type="evidence" value="ECO:0007669"/>
    <property type="project" value="UniProtKB-KW"/>
</dbReference>
<dbReference type="Proteomes" id="UP001597519">
    <property type="component" value="Unassembled WGS sequence"/>
</dbReference>
<evidence type="ECO:0000256" key="4">
    <source>
        <dbReference type="ARBA" id="ARBA00047942"/>
    </source>
</evidence>
<evidence type="ECO:0000259" key="6">
    <source>
        <dbReference type="Pfam" id="PF20465"/>
    </source>
</evidence>
<protein>
    <recommendedName>
        <fullName evidence="1">site-specific DNA-methyltransferase (adenine-specific)</fullName>
        <ecNumber evidence="1">2.1.1.72</ecNumber>
    </recommendedName>
</protein>
<dbReference type="PROSITE" id="PS00092">
    <property type="entry name" value="N6_MTASE"/>
    <property type="match status" value="1"/>
</dbReference>
<dbReference type="GO" id="GO:0032259">
    <property type="term" value="P:methylation"/>
    <property type="evidence" value="ECO:0007669"/>
    <property type="project" value="UniProtKB-KW"/>
</dbReference>
<comment type="caution">
    <text evidence="10">The sequence shown here is derived from an EMBL/GenBank/DDBJ whole genome shotgun (WGS) entry which is preliminary data.</text>
</comment>
<feature type="domain" description="MmeI-like target recognition" evidence="7">
    <location>
        <begin position="628"/>
        <end position="831"/>
    </location>
</feature>
<dbReference type="InterPro" id="IPR002052">
    <property type="entry name" value="DNA_methylase_N6_adenine_CS"/>
</dbReference>
<feature type="domain" description="MmeI-like C-terminal" evidence="8">
    <location>
        <begin position="834"/>
        <end position="909"/>
    </location>
</feature>
<dbReference type="InterPro" id="IPR046819">
    <property type="entry name" value="MmeI_hel"/>
</dbReference>
<keyword evidence="2 10" id="KW-0489">Methyltransferase</keyword>
<reference evidence="11" key="1">
    <citation type="journal article" date="2019" name="Int. J. Syst. Evol. Microbiol.">
        <title>The Global Catalogue of Microorganisms (GCM) 10K type strain sequencing project: providing services to taxonomists for standard genome sequencing and annotation.</title>
        <authorList>
            <consortium name="The Broad Institute Genomics Platform"/>
            <consortium name="The Broad Institute Genome Sequencing Center for Infectious Disease"/>
            <person name="Wu L."/>
            <person name="Ma J."/>
        </authorList>
    </citation>
    <scope>NUCLEOTIDE SEQUENCE [LARGE SCALE GENOMIC DNA]</scope>
    <source>
        <strain evidence="11">KCTC 33575</strain>
    </source>
</reference>
<keyword evidence="11" id="KW-1185">Reference proteome</keyword>
<evidence type="ECO:0000259" key="5">
    <source>
        <dbReference type="Pfam" id="PF20464"/>
    </source>
</evidence>
<dbReference type="Pfam" id="PF20466">
    <property type="entry name" value="MmeI_TRD"/>
    <property type="match status" value="1"/>
</dbReference>
<evidence type="ECO:0000256" key="3">
    <source>
        <dbReference type="ARBA" id="ARBA00022679"/>
    </source>
</evidence>
<evidence type="ECO:0000313" key="11">
    <source>
        <dbReference type="Proteomes" id="UP001597519"/>
    </source>
</evidence>
<dbReference type="InterPro" id="IPR046816">
    <property type="entry name" value="MmeI_Mtase"/>
</dbReference>
<dbReference type="InterPro" id="IPR046817">
    <property type="entry name" value="MmeI_N"/>
</dbReference>
<evidence type="ECO:0000313" key="10">
    <source>
        <dbReference type="EMBL" id="MFD2831069.1"/>
    </source>
</evidence>
<proteinExistence type="predicted"/>
<dbReference type="Pfam" id="PF20473">
    <property type="entry name" value="MmeI_Mtase"/>
    <property type="match status" value="1"/>
</dbReference>
<evidence type="ECO:0000259" key="7">
    <source>
        <dbReference type="Pfam" id="PF20466"/>
    </source>
</evidence>
<evidence type="ECO:0000259" key="8">
    <source>
        <dbReference type="Pfam" id="PF20467"/>
    </source>
</evidence>
<feature type="domain" description="MmeI-like helicase spacer" evidence="6">
    <location>
        <begin position="166"/>
        <end position="241"/>
    </location>
</feature>
<accession>A0ABW5X092</accession>
<comment type="catalytic activity">
    <reaction evidence="4">
        <text>a 2'-deoxyadenosine in DNA + S-adenosyl-L-methionine = an N(6)-methyl-2'-deoxyadenosine in DNA + S-adenosyl-L-homocysteine + H(+)</text>
        <dbReference type="Rhea" id="RHEA:15197"/>
        <dbReference type="Rhea" id="RHEA-COMP:12418"/>
        <dbReference type="Rhea" id="RHEA-COMP:12419"/>
        <dbReference type="ChEBI" id="CHEBI:15378"/>
        <dbReference type="ChEBI" id="CHEBI:57856"/>
        <dbReference type="ChEBI" id="CHEBI:59789"/>
        <dbReference type="ChEBI" id="CHEBI:90615"/>
        <dbReference type="ChEBI" id="CHEBI:90616"/>
        <dbReference type="EC" id="2.1.1.72"/>
    </reaction>
</comment>
<dbReference type="Pfam" id="PF20464">
    <property type="entry name" value="MmeI_N"/>
    <property type="match status" value="1"/>
</dbReference>
<feature type="domain" description="MmeI-like DNA-methyltransferase" evidence="9">
    <location>
        <begin position="345"/>
        <end position="609"/>
    </location>
</feature>